<evidence type="ECO:0000256" key="12">
    <source>
        <dbReference type="PIRSR" id="PIRSR016408-1"/>
    </source>
</evidence>
<organism evidence="18 19">
    <name type="scientific">Cichlidogyrus casuarinus</name>
    <dbReference type="NCBI Taxonomy" id="1844966"/>
    <lineage>
        <taxon>Eukaryota</taxon>
        <taxon>Metazoa</taxon>
        <taxon>Spiralia</taxon>
        <taxon>Lophotrochozoa</taxon>
        <taxon>Platyhelminthes</taxon>
        <taxon>Monogenea</taxon>
        <taxon>Monopisthocotylea</taxon>
        <taxon>Dactylogyridea</taxon>
        <taxon>Ancyrocephalidae</taxon>
        <taxon>Cichlidogyrus</taxon>
    </lineage>
</organism>
<evidence type="ECO:0000256" key="5">
    <source>
        <dbReference type="ARBA" id="ARBA00022553"/>
    </source>
</evidence>
<feature type="binding site" evidence="14">
    <location>
        <position position="298"/>
    </location>
    <ligand>
        <name>Mg(2+)</name>
        <dbReference type="ChEBI" id="CHEBI:18420"/>
    </ligand>
</feature>
<feature type="domain" description="Alpha-D-phosphohexomutase alpha/beta/alpha" evidence="16">
    <location>
        <begin position="58"/>
        <end position="96"/>
    </location>
</feature>
<feature type="domain" description="Alpha-D-phosphohexomutase alpha/beta/alpha" evidence="16">
    <location>
        <begin position="120"/>
        <end position="172"/>
    </location>
</feature>
<evidence type="ECO:0000256" key="7">
    <source>
        <dbReference type="ARBA" id="ARBA00022842"/>
    </source>
</evidence>
<dbReference type="InterPro" id="IPR016066">
    <property type="entry name" value="A-D-PHexomutase_CS"/>
</dbReference>
<keyword evidence="5" id="KW-0597">Phosphoprotein</keyword>
<keyword evidence="19" id="KW-1185">Reference proteome</keyword>
<feature type="binding site" evidence="14">
    <location>
        <position position="296"/>
    </location>
    <ligand>
        <name>Mg(2+)</name>
        <dbReference type="ChEBI" id="CHEBI:18420"/>
    </ligand>
</feature>
<dbReference type="SUPFAM" id="SSF55957">
    <property type="entry name" value="Phosphoglucomutase, C-terminal domain"/>
    <property type="match status" value="1"/>
</dbReference>
<feature type="domain" description="Phosphoacetylglucosamine mutase AMG1" evidence="17">
    <location>
        <begin position="316"/>
        <end position="446"/>
    </location>
</feature>
<dbReference type="PANTHER" id="PTHR45955">
    <property type="entry name" value="PHOSPHOACETYLGLUCOSAMINE MUTASE"/>
    <property type="match status" value="1"/>
</dbReference>
<feature type="binding site" evidence="13">
    <location>
        <begin position="389"/>
        <end position="391"/>
    </location>
    <ligand>
        <name>substrate</name>
    </ligand>
</feature>
<sequence>MIERPKLEALLASHPLAEASRSLEYGTAGFRAKANMLKGVTARCGLLAALRSISQLGKCIGVMITASHNPASDNGVKIIEPDGSMLIPEWENLAVQFVKADSPSLFALIEKELKKCHDVQSKPLVFIAHDTRASSCDLSAEVVQGIQAMNGSWKHLNLLTTPQLHFLVQKYNDGVFQEPNSDIYVHQFCEIFAKTQHNKTSSILHIDCANGVGFSTFSQMNSIFNESGINYFKLFNTLIDQNDKLNLECGADFVVVSVPFVKVHLTKTARKSCRLYDQVDGFSIGPNQRWASFDGDADRLIYWFIDENSGQLHLLDGNHLAVLYATFLCDQLKQNSIDLKCAVVQTAYANSASTHYIERTLGLDVVCTKTGVKHLHHAALEFDFGIYFESNGHGTITVSKKAQDIIKSNLPDDHELALFCSLINTSVGDAIADLLLAEFVLTRLDWTLEKWFALYTEYPSRLSKIEVKDRTLIETCDAERRVSKPESLQRKIDSLIAEARAFEKKEVARAFVRPSGTENMVRVYAEASTKYVVDWLSDMVLYSVHELAAGYGDLPALPKPL</sequence>
<dbReference type="InterPro" id="IPR016055">
    <property type="entry name" value="A-D-PHexomutase_a/b/a-I/II/III"/>
</dbReference>
<evidence type="ECO:0000256" key="2">
    <source>
        <dbReference type="ARBA" id="ARBA00004865"/>
    </source>
</evidence>
<dbReference type="Proteomes" id="UP001626550">
    <property type="component" value="Unassembled WGS sequence"/>
</dbReference>
<evidence type="ECO:0000256" key="10">
    <source>
        <dbReference type="ARBA" id="ARBA00032065"/>
    </source>
</evidence>
<name>A0ABD2QP99_9PLAT</name>
<feature type="binding site" description="via phosphate group" evidence="14">
    <location>
        <position position="67"/>
    </location>
    <ligand>
        <name>Mg(2+)</name>
        <dbReference type="ChEBI" id="CHEBI:18420"/>
    </ligand>
</feature>
<keyword evidence="8 11" id="KW-0413">Isomerase</keyword>
<dbReference type="AlphaFoldDB" id="A0ABD2QP99"/>
<evidence type="ECO:0000256" key="8">
    <source>
        <dbReference type="ARBA" id="ARBA00023235"/>
    </source>
</evidence>
<feature type="binding site" evidence="13">
    <location>
        <position position="522"/>
    </location>
    <ligand>
        <name>substrate</name>
    </ligand>
</feature>
<evidence type="ECO:0000256" key="4">
    <source>
        <dbReference type="ARBA" id="ARBA00012731"/>
    </source>
</evidence>
<dbReference type="Gene3D" id="3.40.120.10">
    <property type="entry name" value="Alpha-D-Glucose-1,6-Bisphosphate, subunit A, domain 3"/>
    <property type="match status" value="3"/>
</dbReference>
<gene>
    <name evidence="18" type="primary">PGM3</name>
    <name evidence="18" type="ORF">Ciccas_000742</name>
</gene>
<comment type="caution">
    <text evidence="18">The sequence shown here is derived from an EMBL/GenBank/DDBJ whole genome shotgun (WGS) entry which is preliminary data.</text>
</comment>
<dbReference type="InterPro" id="IPR036900">
    <property type="entry name" value="A-D-PHexomutase_C_sf"/>
</dbReference>
<dbReference type="PANTHER" id="PTHR45955:SF1">
    <property type="entry name" value="PHOSPHOACETYLGLUCOSAMINE MUTASE"/>
    <property type="match status" value="1"/>
</dbReference>
<evidence type="ECO:0000259" key="16">
    <source>
        <dbReference type="Pfam" id="PF02878"/>
    </source>
</evidence>
<protein>
    <recommendedName>
        <fullName evidence="4 11">Phosphoacetylglucosamine mutase</fullName>
        <shortName evidence="11">PAGM</shortName>
        <ecNumber evidence="4 11">5.4.2.3</ecNumber>
    </recommendedName>
    <alternativeName>
        <fullName evidence="10 11">Acetylglucosamine phosphomutase</fullName>
    </alternativeName>
    <alternativeName>
        <fullName evidence="9 11">N-acetylglucosamine-phosphate mutase</fullName>
    </alternativeName>
</protein>
<accession>A0ABD2QP99</accession>
<comment type="similarity">
    <text evidence="3 11">Belongs to the phosphohexose mutase family.</text>
</comment>
<dbReference type="Pfam" id="PF00408">
    <property type="entry name" value="PGM_PMM_IV"/>
    <property type="match status" value="1"/>
</dbReference>
<feature type="domain" description="Alpha-D-phosphohexomutase C-terminal" evidence="15">
    <location>
        <begin position="494"/>
        <end position="538"/>
    </location>
</feature>
<reference evidence="18 19" key="1">
    <citation type="submission" date="2024-11" db="EMBL/GenBank/DDBJ databases">
        <title>Adaptive evolution of stress response genes in parasites aligns with host niche diversity.</title>
        <authorList>
            <person name="Hahn C."/>
            <person name="Resl P."/>
        </authorList>
    </citation>
    <scope>NUCLEOTIDE SEQUENCE [LARGE SCALE GENOMIC DNA]</scope>
    <source>
        <strain evidence="18">EGGRZ-B1_66</strain>
        <tissue evidence="18">Body</tissue>
    </source>
</reference>
<feature type="active site" description="Phosphoserine intermediate" evidence="12">
    <location>
        <position position="67"/>
    </location>
</feature>
<dbReference type="GO" id="GO:0046872">
    <property type="term" value="F:metal ion binding"/>
    <property type="evidence" value="ECO:0007669"/>
    <property type="project" value="UniProtKB-KW"/>
</dbReference>
<dbReference type="EMBL" id="JBJKFK010000043">
    <property type="protein sequence ID" value="KAL3320576.1"/>
    <property type="molecule type" value="Genomic_DNA"/>
</dbReference>
<dbReference type="CDD" id="cd03086">
    <property type="entry name" value="PGM3"/>
    <property type="match status" value="1"/>
</dbReference>
<dbReference type="GO" id="GO:0006048">
    <property type="term" value="P:UDP-N-acetylglucosamine biosynthetic process"/>
    <property type="evidence" value="ECO:0007669"/>
    <property type="project" value="UniProtKB-UniRule"/>
</dbReference>
<comment type="function">
    <text evidence="11">Catalyzes the conversion of GlcNAc-6-P into GlcNAc-1-P during the synthesis of uridine diphosphate/UDP-GlcNAc, a sugar nucleotide critical to multiple glycosylation pathways including protein N- and O-glycosylation.</text>
</comment>
<evidence type="ECO:0000313" key="19">
    <source>
        <dbReference type="Proteomes" id="UP001626550"/>
    </source>
</evidence>
<evidence type="ECO:0000259" key="15">
    <source>
        <dbReference type="Pfam" id="PF00408"/>
    </source>
</evidence>
<evidence type="ECO:0000256" key="13">
    <source>
        <dbReference type="PIRSR" id="PIRSR016408-2"/>
    </source>
</evidence>
<dbReference type="EC" id="5.4.2.3" evidence="4 11"/>
<evidence type="ECO:0000256" key="11">
    <source>
        <dbReference type="PIRNR" id="PIRNR016408"/>
    </source>
</evidence>
<dbReference type="InterPro" id="IPR049022">
    <property type="entry name" value="AMG1_III"/>
</dbReference>
<feature type="binding site" evidence="13">
    <location>
        <begin position="513"/>
        <end position="517"/>
    </location>
    <ligand>
        <name>substrate</name>
    </ligand>
</feature>
<dbReference type="FunFam" id="3.40.120.10:FF:000013">
    <property type="entry name" value="Phosphoacetylglucosamine mutase"/>
    <property type="match status" value="1"/>
</dbReference>
<comment type="catalytic activity">
    <reaction evidence="1 11">
        <text>N-acetyl-alpha-D-glucosamine 1-phosphate = N-acetyl-D-glucosamine 6-phosphate</text>
        <dbReference type="Rhea" id="RHEA:23804"/>
        <dbReference type="ChEBI" id="CHEBI:57513"/>
        <dbReference type="ChEBI" id="CHEBI:57776"/>
        <dbReference type="EC" id="5.4.2.3"/>
    </reaction>
</comment>
<dbReference type="Gene3D" id="3.30.310.50">
    <property type="entry name" value="Alpha-D-phosphohexomutase, C-terminal domain"/>
    <property type="match status" value="1"/>
</dbReference>
<dbReference type="InterPro" id="IPR016657">
    <property type="entry name" value="PAGM"/>
</dbReference>
<dbReference type="Pfam" id="PF02878">
    <property type="entry name" value="PGM_PMM_I"/>
    <property type="match status" value="2"/>
</dbReference>
<dbReference type="GO" id="GO:0004610">
    <property type="term" value="F:phosphoacetylglucosamine mutase activity"/>
    <property type="evidence" value="ECO:0007669"/>
    <property type="project" value="UniProtKB-UniRule"/>
</dbReference>
<evidence type="ECO:0000256" key="6">
    <source>
        <dbReference type="ARBA" id="ARBA00022723"/>
    </source>
</evidence>
<evidence type="ECO:0000256" key="14">
    <source>
        <dbReference type="PIRSR" id="PIRSR016408-3"/>
    </source>
</evidence>
<comment type="cofactor">
    <cofactor evidence="11 14">
        <name>Mg(2+)</name>
        <dbReference type="ChEBI" id="CHEBI:18420"/>
    </cofactor>
    <text evidence="11 14">Binds 1 Mg(2+) ion per subunit.</text>
</comment>
<dbReference type="SUPFAM" id="SSF53738">
    <property type="entry name" value="Phosphoglucomutase, first 3 domains"/>
    <property type="match status" value="3"/>
</dbReference>
<dbReference type="Pfam" id="PF21404">
    <property type="entry name" value="AMG1_III"/>
    <property type="match status" value="1"/>
</dbReference>
<keyword evidence="6 11" id="KW-0479">Metal-binding</keyword>
<evidence type="ECO:0000256" key="9">
    <source>
        <dbReference type="ARBA" id="ARBA00031926"/>
    </source>
</evidence>
<dbReference type="InterPro" id="IPR005844">
    <property type="entry name" value="A-D-PHexomutase_a/b/a-I"/>
</dbReference>
<comment type="pathway">
    <text evidence="2 11">Nucleotide-sugar biosynthesis; UDP-N-acetyl-alpha-D-glucosamine biosynthesis; N-acetyl-alpha-D-glucosamine 1-phosphate from alpha-D-glucosamine 6-phosphate (route I): step 2/2.</text>
</comment>
<dbReference type="InterPro" id="IPR005843">
    <property type="entry name" value="A-D-PHexomutase_C"/>
</dbReference>
<dbReference type="FunFam" id="3.30.310.50:FF:000003">
    <property type="entry name" value="Phosphoacetylglucosamine mutase"/>
    <property type="match status" value="1"/>
</dbReference>
<evidence type="ECO:0000259" key="17">
    <source>
        <dbReference type="Pfam" id="PF21404"/>
    </source>
</evidence>
<proteinExistence type="inferred from homology"/>
<evidence type="ECO:0000313" key="18">
    <source>
        <dbReference type="EMBL" id="KAL3320576.1"/>
    </source>
</evidence>
<dbReference type="PIRSF" id="PIRSF016408">
    <property type="entry name" value="PAGM"/>
    <property type="match status" value="1"/>
</dbReference>
<keyword evidence="7 11" id="KW-0460">Magnesium</keyword>
<evidence type="ECO:0000256" key="3">
    <source>
        <dbReference type="ARBA" id="ARBA00010231"/>
    </source>
</evidence>
<feature type="binding site" evidence="14">
    <location>
        <position position="294"/>
    </location>
    <ligand>
        <name>Mg(2+)</name>
        <dbReference type="ChEBI" id="CHEBI:18420"/>
    </ligand>
</feature>
<evidence type="ECO:0000256" key="1">
    <source>
        <dbReference type="ARBA" id="ARBA00000558"/>
    </source>
</evidence>
<dbReference type="PROSITE" id="PS00710">
    <property type="entry name" value="PGM_PMM"/>
    <property type="match status" value="1"/>
</dbReference>